<evidence type="ECO:0000313" key="2">
    <source>
        <dbReference type="EMBL" id="RCN51755.1"/>
    </source>
</evidence>
<keyword evidence="3" id="KW-1185">Reference proteome</keyword>
<name>A0A368H916_ANCCA</name>
<feature type="region of interest" description="Disordered" evidence="1">
    <location>
        <begin position="23"/>
        <end position="47"/>
    </location>
</feature>
<evidence type="ECO:0000313" key="3">
    <source>
        <dbReference type="Proteomes" id="UP000252519"/>
    </source>
</evidence>
<evidence type="ECO:0000256" key="1">
    <source>
        <dbReference type="SAM" id="MobiDB-lite"/>
    </source>
</evidence>
<proteinExistence type="predicted"/>
<organism evidence="2 3">
    <name type="scientific">Ancylostoma caninum</name>
    <name type="common">Dog hookworm</name>
    <dbReference type="NCBI Taxonomy" id="29170"/>
    <lineage>
        <taxon>Eukaryota</taxon>
        <taxon>Metazoa</taxon>
        <taxon>Ecdysozoa</taxon>
        <taxon>Nematoda</taxon>
        <taxon>Chromadorea</taxon>
        <taxon>Rhabditida</taxon>
        <taxon>Rhabditina</taxon>
        <taxon>Rhabditomorpha</taxon>
        <taxon>Strongyloidea</taxon>
        <taxon>Ancylostomatidae</taxon>
        <taxon>Ancylostomatinae</taxon>
        <taxon>Ancylostoma</taxon>
    </lineage>
</organism>
<feature type="compositionally biased region" description="Basic and acidic residues" evidence="1">
    <location>
        <begin position="106"/>
        <end position="122"/>
    </location>
</feature>
<comment type="caution">
    <text evidence="2">The sequence shown here is derived from an EMBL/GenBank/DDBJ whole genome shotgun (WGS) entry which is preliminary data.</text>
</comment>
<dbReference type="Proteomes" id="UP000252519">
    <property type="component" value="Unassembled WGS sequence"/>
</dbReference>
<dbReference type="AlphaFoldDB" id="A0A368H916"/>
<dbReference type="OrthoDB" id="5900829at2759"/>
<dbReference type="EMBL" id="JOJR01000011">
    <property type="protein sequence ID" value="RCN51755.1"/>
    <property type="molecule type" value="Genomic_DNA"/>
</dbReference>
<feature type="compositionally biased region" description="Basic and acidic residues" evidence="1">
    <location>
        <begin position="27"/>
        <end position="38"/>
    </location>
</feature>
<feature type="compositionally biased region" description="Polar residues" evidence="1">
    <location>
        <begin position="93"/>
        <end position="105"/>
    </location>
</feature>
<protein>
    <submittedName>
        <fullName evidence="2">Uncharacterized protein</fullName>
    </submittedName>
</protein>
<reference evidence="2 3" key="1">
    <citation type="submission" date="2014-10" db="EMBL/GenBank/DDBJ databases">
        <title>Draft genome of the hookworm Ancylostoma caninum.</title>
        <authorList>
            <person name="Mitreva M."/>
        </authorList>
    </citation>
    <scope>NUCLEOTIDE SEQUENCE [LARGE SCALE GENOMIC DNA]</scope>
    <source>
        <strain evidence="2 3">Baltimore</strain>
    </source>
</reference>
<sequence length="467" mass="52799">LRTSSHSWTPEYRYRGHAHECSQYSRCNEDDHSRERSRSPRPRTSLHARTLKYSPSRSSIQTFHRYERRYDGRHSPDQAAASCSRTPSHDSDQSISISGSRTHTQGHLERSTADHYSREQRRMPSPLWEPETKPLMDSQVTSLSERANDLIREGCVNLEKLGAAVVRNGSAGEIENFVREKLKDVRVQVAEVKSIHNAINALPISSDSVVTGLVGVVKSLSEVIIGMSTVMDGMLVNQENLRNSVKTANNCITRMTRLKLPNGVCLSASNMKTSWKIPVQPPFVECDLRELMGRWRRSGRATEEDHLTHCTDFMRFYLVRACDPVESIQKYAHRVSGRGQKKEDLKDLPENVVGILIDCLLDGLGLGQPELQMATEELEDHPTELSLNLSAVVEIGSFSFFMKLGETEEERKAALEYRKDCRIQWTPTCALAINRGLADVRQYVMKGNKLVPKPKRKIINVGTIKSE</sequence>
<feature type="non-terminal residue" evidence="2">
    <location>
        <position position="1"/>
    </location>
</feature>
<feature type="region of interest" description="Disordered" evidence="1">
    <location>
        <begin position="70"/>
        <end position="133"/>
    </location>
</feature>
<gene>
    <name evidence="2" type="ORF">ANCCAN_02115</name>
</gene>
<accession>A0A368H916</accession>